<sequence>MKCGVMCMIITDSMEPMVALQHKHTKNWAFSNDISLHSQKLQKINVMTLNK</sequence>
<proteinExistence type="predicted"/>
<comment type="caution">
    <text evidence="1">The sequence shown here is derived from an EMBL/GenBank/DDBJ whole genome shotgun (WGS) entry which is preliminary data.</text>
</comment>
<reference evidence="2" key="1">
    <citation type="journal article" date="2015" name="BMC Genomics">
        <title>Draft genome of a commonly misdiagnosed multidrug resistant pathogen Candida auris.</title>
        <authorList>
            <person name="Chatterjee S."/>
            <person name="Alampalli S.V."/>
            <person name="Nageshan R.K."/>
            <person name="Chettiar S.T."/>
            <person name="Joshi S."/>
            <person name="Tatu U.S."/>
        </authorList>
    </citation>
    <scope>NUCLEOTIDE SEQUENCE [LARGE SCALE GENOMIC DNA]</scope>
    <source>
        <strain evidence="2">6684</strain>
    </source>
</reference>
<organism evidence="1 2">
    <name type="scientific">Candidozyma auris</name>
    <name type="common">Yeast</name>
    <name type="synonym">Candida auris</name>
    <dbReference type="NCBI Taxonomy" id="498019"/>
    <lineage>
        <taxon>Eukaryota</taxon>
        <taxon>Fungi</taxon>
        <taxon>Dikarya</taxon>
        <taxon>Ascomycota</taxon>
        <taxon>Saccharomycotina</taxon>
        <taxon>Pichiomycetes</taxon>
        <taxon>Metschnikowiaceae</taxon>
        <taxon>Candidozyma</taxon>
    </lineage>
</organism>
<dbReference type="Proteomes" id="UP000037122">
    <property type="component" value="Unassembled WGS sequence"/>
</dbReference>
<dbReference type="AlphaFoldDB" id="A0A0L0NRG1"/>
<gene>
    <name evidence="1" type="ORF">QG37_06845</name>
</gene>
<dbReference type="EMBL" id="LGST01000050">
    <property type="protein sequence ID" value="KND96731.1"/>
    <property type="molecule type" value="Genomic_DNA"/>
</dbReference>
<evidence type="ECO:0000313" key="2">
    <source>
        <dbReference type="Proteomes" id="UP000037122"/>
    </source>
</evidence>
<accession>A0A0L0NRG1</accession>
<name>A0A0L0NRG1_CANAR</name>
<protein>
    <submittedName>
        <fullName evidence="1">Uncharacterized protein</fullName>
    </submittedName>
</protein>
<evidence type="ECO:0000313" key="1">
    <source>
        <dbReference type="EMBL" id="KND96731.1"/>
    </source>
</evidence>
<dbReference type="VEuPathDB" id="FungiDB:QG37_06845"/>